<protein>
    <recommendedName>
        <fullName evidence="11">C2H2-type domain-containing protein</fullName>
    </recommendedName>
</protein>
<reference evidence="12 13" key="1">
    <citation type="journal article" date="2017" name="Curr. Biol.">
        <title>Genome architecture and evolution of a unichromosomal asexual nematode.</title>
        <authorList>
            <person name="Fradin H."/>
            <person name="Zegar C."/>
            <person name="Gutwein M."/>
            <person name="Lucas J."/>
            <person name="Kovtun M."/>
            <person name="Corcoran D."/>
            <person name="Baugh L.R."/>
            <person name="Kiontke K."/>
            <person name="Gunsalus K."/>
            <person name="Fitch D.H."/>
            <person name="Piano F."/>
        </authorList>
    </citation>
    <scope>NUCLEOTIDE SEQUENCE [LARGE SCALE GENOMIC DNA]</scope>
    <source>
        <strain evidence="12">PF1309</strain>
    </source>
</reference>
<dbReference type="GO" id="GO:0000978">
    <property type="term" value="F:RNA polymerase II cis-regulatory region sequence-specific DNA binding"/>
    <property type="evidence" value="ECO:0007669"/>
    <property type="project" value="TreeGrafter"/>
</dbReference>
<dbReference type="AlphaFoldDB" id="A0A2A2JI84"/>
<feature type="compositionally biased region" description="Pro residues" evidence="10">
    <location>
        <begin position="65"/>
        <end position="74"/>
    </location>
</feature>
<evidence type="ECO:0000256" key="9">
    <source>
        <dbReference type="PROSITE-ProRule" id="PRU00042"/>
    </source>
</evidence>
<feature type="compositionally biased region" description="Low complexity" evidence="10">
    <location>
        <begin position="171"/>
        <end position="184"/>
    </location>
</feature>
<feature type="compositionally biased region" description="Polar residues" evidence="10">
    <location>
        <begin position="44"/>
        <end position="57"/>
    </location>
</feature>
<evidence type="ECO:0000313" key="12">
    <source>
        <dbReference type="EMBL" id="PAV61423.1"/>
    </source>
</evidence>
<comment type="subcellular location">
    <subcellularLocation>
        <location evidence="1">Nucleus</location>
    </subcellularLocation>
</comment>
<dbReference type="InterPro" id="IPR036236">
    <property type="entry name" value="Znf_C2H2_sf"/>
</dbReference>
<evidence type="ECO:0000256" key="1">
    <source>
        <dbReference type="ARBA" id="ARBA00004123"/>
    </source>
</evidence>
<evidence type="ECO:0000256" key="3">
    <source>
        <dbReference type="ARBA" id="ARBA00022737"/>
    </source>
</evidence>
<dbReference type="Gene3D" id="3.30.160.60">
    <property type="entry name" value="Classic Zinc Finger"/>
    <property type="match status" value="3"/>
</dbReference>
<keyword evidence="5" id="KW-0862">Zinc</keyword>
<evidence type="ECO:0000259" key="11">
    <source>
        <dbReference type="PROSITE" id="PS50157"/>
    </source>
</evidence>
<feature type="region of interest" description="Disordered" evidence="10">
    <location>
        <begin position="36"/>
        <end position="87"/>
    </location>
</feature>
<dbReference type="FunFam" id="3.30.160.60:FF:000130">
    <property type="entry name" value="Spalt-like transcription factor 4"/>
    <property type="match status" value="1"/>
</dbReference>
<accession>A0A2A2JI84</accession>
<keyword evidence="8" id="KW-0539">Nucleus</keyword>
<dbReference type="SUPFAM" id="SSF57667">
    <property type="entry name" value="beta-beta-alpha zinc fingers"/>
    <property type="match status" value="2"/>
</dbReference>
<dbReference type="PROSITE" id="PS00028">
    <property type="entry name" value="ZINC_FINGER_C2H2_1"/>
    <property type="match status" value="3"/>
</dbReference>
<comment type="caution">
    <text evidence="12">The sequence shown here is derived from an EMBL/GenBank/DDBJ whole genome shotgun (WGS) entry which is preliminary data.</text>
</comment>
<dbReference type="PROSITE" id="PS50157">
    <property type="entry name" value="ZINC_FINGER_C2H2_2"/>
    <property type="match status" value="3"/>
</dbReference>
<feature type="compositionally biased region" description="Low complexity" evidence="10">
    <location>
        <begin position="210"/>
        <end position="224"/>
    </location>
</feature>
<dbReference type="OrthoDB" id="9998363at2759"/>
<feature type="domain" description="C2H2-type" evidence="11">
    <location>
        <begin position="276"/>
        <end position="303"/>
    </location>
</feature>
<sequence length="359" mass="40073">MTPTAIRKSERISQCGAKPPKRELYSEQLYAMHTEVVTPKKPPSSKTMVFTHSSSTPFMVKEKPPSPPPLPSPSVPNRETQAASPTCSVTVQPIKIVPLNLPDILSPNGSHGKNVEVKQEICSDDGLISEPSTQVKTEPNLAKYFEKLKKEIELELYLRRYMKQKEKEEGNTGNQGAQNAEQAEQQPMELFVKKESAPILTPVVKKETSVRSSTPSPSSSQGSPWIEHKELESLLIRNVRKDPLTGKLKCPVCGKLITRTFGMKVHMRTHTGEKPHKCEICEATFADRSNLQSHIHTHKDIRPHVCSVCHKEFALKSYLKKHMLLHGGVQGSSPNTTSLIELDQIKREGTPPEEIKAPF</sequence>
<dbReference type="Proteomes" id="UP000218231">
    <property type="component" value="Unassembled WGS sequence"/>
</dbReference>
<feature type="domain" description="C2H2-type" evidence="11">
    <location>
        <begin position="304"/>
        <end position="331"/>
    </location>
</feature>
<dbReference type="STRING" id="2018661.A0A2A2JI84"/>
<dbReference type="InterPro" id="IPR013087">
    <property type="entry name" value="Znf_C2H2_type"/>
</dbReference>
<keyword evidence="4 9" id="KW-0863">Zinc-finger</keyword>
<dbReference type="PANTHER" id="PTHR23235">
    <property type="entry name" value="KRUEPPEL-LIKE TRANSCRIPTION FACTOR"/>
    <property type="match status" value="1"/>
</dbReference>
<feature type="compositionally biased region" description="Polar residues" evidence="10">
    <location>
        <begin position="77"/>
        <end position="87"/>
    </location>
</feature>
<organism evidence="12 13">
    <name type="scientific">Diploscapter pachys</name>
    <dbReference type="NCBI Taxonomy" id="2018661"/>
    <lineage>
        <taxon>Eukaryota</taxon>
        <taxon>Metazoa</taxon>
        <taxon>Ecdysozoa</taxon>
        <taxon>Nematoda</taxon>
        <taxon>Chromadorea</taxon>
        <taxon>Rhabditida</taxon>
        <taxon>Rhabditina</taxon>
        <taxon>Rhabditomorpha</taxon>
        <taxon>Rhabditoidea</taxon>
        <taxon>Rhabditidae</taxon>
        <taxon>Diploscapter</taxon>
    </lineage>
</organism>
<feature type="region of interest" description="Disordered" evidence="10">
    <location>
        <begin position="1"/>
        <end position="21"/>
    </location>
</feature>
<keyword evidence="13" id="KW-1185">Reference proteome</keyword>
<dbReference type="GO" id="GO:0008270">
    <property type="term" value="F:zinc ion binding"/>
    <property type="evidence" value="ECO:0007669"/>
    <property type="project" value="UniProtKB-KW"/>
</dbReference>
<feature type="region of interest" description="Disordered" evidence="10">
    <location>
        <begin position="203"/>
        <end position="224"/>
    </location>
</feature>
<dbReference type="GO" id="GO:0000981">
    <property type="term" value="F:DNA-binding transcription factor activity, RNA polymerase II-specific"/>
    <property type="evidence" value="ECO:0007669"/>
    <property type="project" value="TreeGrafter"/>
</dbReference>
<evidence type="ECO:0000256" key="6">
    <source>
        <dbReference type="ARBA" id="ARBA00023015"/>
    </source>
</evidence>
<keyword evidence="6" id="KW-0805">Transcription regulation</keyword>
<keyword evidence="2" id="KW-0479">Metal-binding</keyword>
<evidence type="ECO:0000313" key="13">
    <source>
        <dbReference type="Proteomes" id="UP000218231"/>
    </source>
</evidence>
<dbReference type="PANTHER" id="PTHR23235:SF120">
    <property type="entry name" value="KRUPPEL-LIKE FACTOR 15"/>
    <property type="match status" value="1"/>
</dbReference>
<evidence type="ECO:0000256" key="10">
    <source>
        <dbReference type="SAM" id="MobiDB-lite"/>
    </source>
</evidence>
<evidence type="ECO:0000256" key="5">
    <source>
        <dbReference type="ARBA" id="ARBA00022833"/>
    </source>
</evidence>
<gene>
    <name evidence="12" type="ORF">WR25_01763</name>
</gene>
<feature type="domain" description="C2H2-type" evidence="11">
    <location>
        <begin position="248"/>
        <end position="275"/>
    </location>
</feature>
<feature type="region of interest" description="Disordered" evidence="10">
    <location>
        <begin position="165"/>
        <end position="184"/>
    </location>
</feature>
<dbReference type="EMBL" id="LIAE01010413">
    <property type="protein sequence ID" value="PAV61423.1"/>
    <property type="molecule type" value="Genomic_DNA"/>
</dbReference>
<dbReference type="FunFam" id="3.30.160.60:FF:000145">
    <property type="entry name" value="Zinc finger protein 574"/>
    <property type="match status" value="1"/>
</dbReference>
<evidence type="ECO:0000256" key="4">
    <source>
        <dbReference type="ARBA" id="ARBA00022771"/>
    </source>
</evidence>
<keyword evidence="3" id="KW-0677">Repeat</keyword>
<proteinExistence type="predicted"/>
<evidence type="ECO:0000256" key="2">
    <source>
        <dbReference type="ARBA" id="ARBA00022723"/>
    </source>
</evidence>
<evidence type="ECO:0000256" key="7">
    <source>
        <dbReference type="ARBA" id="ARBA00023163"/>
    </source>
</evidence>
<evidence type="ECO:0000256" key="8">
    <source>
        <dbReference type="ARBA" id="ARBA00023242"/>
    </source>
</evidence>
<name>A0A2A2JI84_9BILA</name>
<dbReference type="GO" id="GO:0005634">
    <property type="term" value="C:nucleus"/>
    <property type="evidence" value="ECO:0007669"/>
    <property type="project" value="UniProtKB-SubCell"/>
</dbReference>
<dbReference type="SMART" id="SM00355">
    <property type="entry name" value="ZnF_C2H2"/>
    <property type="match status" value="3"/>
</dbReference>
<dbReference type="Pfam" id="PF00096">
    <property type="entry name" value="zf-C2H2"/>
    <property type="match status" value="3"/>
</dbReference>
<keyword evidence="7" id="KW-0804">Transcription</keyword>